<keyword evidence="10 20" id="KW-0573">Peptidoglycan synthesis</keyword>
<dbReference type="PANTHER" id="PTHR23135:SF4">
    <property type="entry name" value="UDP-N-ACETYLMURAMOYL-L-ALANYL-D-GLUTAMATE--2,6-DIAMINOPIMELATE LIGASE MURE HOMOLOG, CHLOROPLASTIC"/>
    <property type="match status" value="1"/>
</dbReference>
<evidence type="ECO:0000256" key="5">
    <source>
        <dbReference type="ARBA" id="ARBA00022618"/>
    </source>
</evidence>
<evidence type="ECO:0000256" key="6">
    <source>
        <dbReference type="ARBA" id="ARBA00022741"/>
    </source>
</evidence>
<evidence type="ECO:0000256" key="18">
    <source>
        <dbReference type="ARBA" id="ARBA00076158"/>
    </source>
</evidence>
<evidence type="ECO:0000256" key="7">
    <source>
        <dbReference type="ARBA" id="ARBA00022840"/>
    </source>
</evidence>
<dbReference type="PANTHER" id="PTHR23135">
    <property type="entry name" value="MUR LIGASE FAMILY MEMBER"/>
    <property type="match status" value="1"/>
</dbReference>
<keyword evidence="6 20" id="KW-0547">Nucleotide-binding</keyword>
<evidence type="ECO:0000259" key="22">
    <source>
        <dbReference type="Pfam" id="PF01225"/>
    </source>
</evidence>
<evidence type="ECO:0000256" key="13">
    <source>
        <dbReference type="ARBA" id="ARBA00050251"/>
    </source>
</evidence>
<evidence type="ECO:0000256" key="15">
    <source>
        <dbReference type="ARBA" id="ARBA00066633"/>
    </source>
</evidence>
<sequence>MLLDQLIDQLKIYKTNSDLKGIEISSIEMDSREVSVGSLFVCLQGMTVDGHEFVDNAIEDGAAAILSEKPLDCSVPVIVVPSTIKSLAILADYFYGMPSQHMNVVGITGTNGKTTMTYLIDEIFRKYGHKTAIVGTIHMKIGDHQYPVRNTTPDSLFLHKHFHQMLEAGVHTVIMEVSSHALSMGRVYGIDFNSAIFTNLTQDHLDYHLNMNDYAYAKSLLFSQLGNEFQPKRKTAVINVDDPYADVMSRATSQEVVTYGLGKEAFIRADNIRLDSNQSKFDLILGEEIVPIEARLPGKFNVYNMLGAIALAYSYNIPVETVKKALEETNGVPGRFEAVNIGQPFTVIVDYAHTPDSLENVLQSIVELKKKRVYTVVGCGGDRDRTKRPKMADVAMKYSNFVYFTSDNPRNEDPKQILKDMTGHITGHDFHVIIERERAIQQAIQTASEGDIVLIAGKGHETYQEVKGERVHFDDREVAKEAIERFLKEQS</sequence>
<dbReference type="FunFam" id="3.40.1390.10:FF:000005">
    <property type="entry name" value="UDP-N-acetylmuramoyl-L-alanyl-D-glutamate--2,6-diaminopimelate ligase"/>
    <property type="match status" value="1"/>
</dbReference>
<feature type="modified residue" description="N6-carboxylysine" evidence="20">
    <location>
        <position position="218"/>
    </location>
</feature>
<evidence type="ECO:0000256" key="2">
    <source>
        <dbReference type="ARBA" id="ARBA00005898"/>
    </source>
</evidence>
<feature type="binding site" evidence="20">
    <location>
        <position position="383"/>
    </location>
    <ligand>
        <name>meso-2,6-diaminopimelate</name>
        <dbReference type="ChEBI" id="CHEBI:57791"/>
    </ligand>
</feature>
<dbReference type="RefSeq" id="WP_101330279.1">
    <property type="nucleotide sequence ID" value="NZ_PJNH01000001.1"/>
</dbReference>
<evidence type="ECO:0000256" key="9">
    <source>
        <dbReference type="ARBA" id="ARBA00022960"/>
    </source>
</evidence>
<dbReference type="GO" id="GO:0009252">
    <property type="term" value="P:peptidoglycan biosynthetic process"/>
    <property type="evidence" value="ECO:0007669"/>
    <property type="project" value="UniProtKB-UniRule"/>
</dbReference>
<dbReference type="FunFam" id="3.90.190.20:FF:000006">
    <property type="entry name" value="UDP-N-acetylmuramoyl-L-alanyl-D-glutamate--2,6-diaminopimelate ligase"/>
    <property type="match status" value="1"/>
</dbReference>
<evidence type="ECO:0000259" key="24">
    <source>
        <dbReference type="Pfam" id="PF08245"/>
    </source>
</evidence>
<dbReference type="GO" id="GO:0008765">
    <property type="term" value="F:UDP-N-acetylmuramoylalanyl-D-glutamate-2,6-diaminopimelate ligase activity"/>
    <property type="evidence" value="ECO:0007669"/>
    <property type="project" value="UniProtKB-UniRule"/>
</dbReference>
<keyword evidence="9 20" id="KW-0133">Cell shape</keyword>
<evidence type="ECO:0000256" key="1">
    <source>
        <dbReference type="ARBA" id="ARBA00004752"/>
    </source>
</evidence>
<dbReference type="NCBIfam" id="NF001124">
    <property type="entry name" value="PRK00139.1-2"/>
    <property type="match status" value="1"/>
</dbReference>
<dbReference type="SUPFAM" id="SSF53623">
    <property type="entry name" value="MurD-like peptide ligases, catalytic domain"/>
    <property type="match status" value="1"/>
</dbReference>
<keyword evidence="4 20" id="KW-0436">Ligase</keyword>
<comment type="subcellular location">
    <subcellularLocation>
        <location evidence="20 21">Cytoplasm</location>
    </subcellularLocation>
</comment>
<comment type="function">
    <text evidence="14 20">Catalyzes the addition of meso-diaminopimelic acid to the nucleotide precursor UDP-N-acetylmuramoyl-L-alanyl-D-glutamate (UMAG) in the biosynthesis of bacterial cell-wall peptidoglycan.</text>
</comment>
<dbReference type="InterPro" id="IPR005761">
    <property type="entry name" value="UDP-N-AcMur-Glu-dNH2Pim_ligase"/>
</dbReference>
<feature type="binding site" evidence="20">
    <location>
        <position position="461"/>
    </location>
    <ligand>
        <name>meso-2,6-diaminopimelate</name>
        <dbReference type="ChEBI" id="CHEBI:57791"/>
    </ligand>
</feature>
<evidence type="ECO:0000256" key="8">
    <source>
        <dbReference type="ARBA" id="ARBA00022842"/>
    </source>
</evidence>
<dbReference type="SUPFAM" id="SSF63418">
    <property type="entry name" value="MurE/MurF N-terminal domain"/>
    <property type="match status" value="1"/>
</dbReference>
<evidence type="ECO:0000256" key="17">
    <source>
        <dbReference type="ARBA" id="ARBA00075482"/>
    </source>
</evidence>
<dbReference type="Gene3D" id="3.90.190.20">
    <property type="entry name" value="Mur ligase, C-terminal domain"/>
    <property type="match status" value="1"/>
</dbReference>
<comment type="cofactor">
    <cofactor evidence="20">
        <name>Mg(2+)</name>
        <dbReference type="ChEBI" id="CHEBI:18420"/>
    </cofactor>
</comment>
<dbReference type="GO" id="GO:0005737">
    <property type="term" value="C:cytoplasm"/>
    <property type="evidence" value="ECO:0007669"/>
    <property type="project" value="UniProtKB-SubCell"/>
</dbReference>
<dbReference type="InterPro" id="IPR035911">
    <property type="entry name" value="MurE/MurF_N"/>
</dbReference>
<keyword evidence="3 20" id="KW-0963">Cytoplasm</keyword>
<dbReference type="Gene3D" id="3.40.1390.10">
    <property type="entry name" value="MurE/MurF, N-terminal domain"/>
    <property type="match status" value="1"/>
</dbReference>
<evidence type="ECO:0000256" key="21">
    <source>
        <dbReference type="RuleBase" id="RU004135"/>
    </source>
</evidence>
<reference evidence="25 26" key="1">
    <citation type="submission" date="2017-06" db="EMBL/GenBank/DDBJ databases">
        <title>the draft geome sequence of Illustriluteabacillus marina B3227.</title>
        <authorList>
            <person name="He R.-H."/>
            <person name="Du Z.-J."/>
        </authorList>
    </citation>
    <scope>NUCLEOTIDE SEQUENCE [LARGE SCALE GENOMIC DNA]</scope>
    <source>
        <strain evidence="25 26">B3227</strain>
    </source>
</reference>
<dbReference type="GO" id="GO:0008360">
    <property type="term" value="P:regulation of cell shape"/>
    <property type="evidence" value="ECO:0007669"/>
    <property type="project" value="UniProtKB-KW"/>
</dbReference>
<dbReference type="GO" id="GO:0005524">
    <property type="term" value="F:ATP binding"/>
    <property type="evidence" value="ECO:0007669"/>
    <property type="project" value="UniProtKB-UniRule"/>
</dbReference>
<feature type="binding site" evidence="20">
    <location>
        <position position="31"/>
    </location>
    <ligand>
        <name>UDP-N-acetyl-alpha-D-muramoyl-L-alanyl-D-glutamate</name>
        <dbReference type="ChEBI" id="CHEBI:83900"/>
    </ligand>
</feature>
<dbReference type="GO" id="GO:0000287">
    <property type="term" value="F:magnesium ion binding"/>
    <property type="evidence" value="ECO:0007669"/>
    <property type="project" value="UniProtKB-UniRule"/>
</dbReference>
<dbReference type="EC" id="6.3.2.13" evidence="15 20"/>
<feature type="short sequence motif" description="Meso-diaminopimelate recognition motif" evidence="20">
    <location>
        <begin position="407"/>
        <end position="410"/>
    </location>
</feature>
<dbReference type="Proteomes" id="UP000243524">
    <property type="component" value="Unassembled WGS sequence"/>
</dbReference>
<feature type="binding site" evidence="20">
    <location>
        <position position="150"/>
    </location>
    <ligand>
        <name>UDP-N-acetyl-alpha-D-muramoyl-L-alanyl-D-glutamate</name>
        <dbReference type="ChEBI" id="CHEBI:83900"/>
    </ligand>
</feature>
<dbReference type="UniPathway" id="UPA00219"/>
<dbReference type="InterPro" id="IPR036565">
    <property type="entry name" value="Mur-like_cat_sf"/>
</dbReference>
<comment type="caution">
    <text evidence="25">The sequence shown here is derived from an EMBL/GenBank/DDBJ whole genome shotgun (WGS) entry which is preliminary data.</text>
</comment>
<accession>A0A2I0QW29</accession>
<dbReference type="NCBIfam" id="TIGR01085">
    <property type="entry name" value="murE"/>
    <property type="match status" value="1"/>
</dbReference>
<feature type="binding site" evidence="20">
    <location>
        <position position="457"/>
    </location>
    <ligand>
        <name>meso-2,6-diaminopimelate</name>
        <dbReference type="ChEBI" id="CHEBI:57791"/>
    </ligand>
</feature>
<dbReference type="OrthoDB" id="9800958at2"/>
<gene>
    <name evidence="20" type="primary">murE</name>
    <name evidence="25" type="ORF">CEY16_01905</name>
</gene>
<dbReference type="InterPro" id="IPR013221">
    <property type="entry name" value="Mur_ligase_cen"/>
</dbReference>
<dbReference type="AlphaFoldDB" id="A0A2I0QW29"/>
<keyword evidence="8 20" id="KW-0460">Magnesium</keyword>
<comment type="similarity">
    <text evidence="2 20">Belongs to the MurCDEF family. MurE subfamily.</text>
</comment>
<evidence type="ECO:0000256" key="20">
    <source>
        <dbReference type="HAMAP-Rule" id="MF_00208"/>
    </source>
</evidence>
<comment type="catalytic activity">
    <reaction evidence="13 20">
        <text>UDP-N-acetyl-alpha-D-muramoyl-L-alanyl-D-glutamate + meso-2,6-diaminopimelate + ATP = UDP-N-acetyl-alpha-D-muramoyl-L-alanyl-gamma-D-glutamyl-meso-2,6-diaminopimelate + ADP + phosphate + H(+)</text>
        <dbReference type="Rhea" id="RHEA:23676"/>
        <dbReference type="ChEBI" id="CHEBI:15378"/>
        <dbReference type="ChEBI" id="CHEBI:30616"/>
        <dbReference type="ChEBI" id="CHEBI:43474"/>
        <dbReference type="ChEBI" id="CHEBI:57791"/>
        <dbReference type="ChEBI" id="CHEBI:83900"/>
        <dbReference type="ChEBI" id="CHEBI:83905"/>
        <dbReference type="ChEBI" id="CHEBI:456216"/>
        <dbReference type="EC" id="6.3.2.13"/>
    </reaction>
</comment>
<evidence type="ECO:0000256" key="14">
    <source>
        <dbReference type="ARBA" id="ARBA00056782"/>
    </source>
</evidence>
<comment type="pathway">
    <text evidence="1 20 21">Cell wall biogenesis; peptidoglycan biosynthesis.</text>
</comment>
<dbReference type="EMBL" id="PJNH01000001">
    <property type="protein sequence ID" value="PKR78535.1"/>
    <property type="molecule type" value="Genomic_DNA"/>
</dbReference>
<dbReference type="SUPFAM" id="SSF53244">
    <property type="entry name" value="MurD-like peptide ligases, peptide-binding domain"/>
    <property type="match status" value="1"/>
</dbReference>
<dbReference type="GO" id="GO:0071555">
    <property type="term" value="P:cell wall organization"/>
    <property type="evidence" value="ECO:0007669"/>
    <property type="project" value="UniProtKB-KW"/>
</dbReference>
<dbReference type="InterPro" id="IPR000713">
    <property type="entry name" value="Mur_ligase_N"/>
</dbReference>
<dbReference type="InterPro" id="IPR004101">
    <property type="entry name" value="Mur_ligase_C"/>
</dbReference>
<dbReference type="GO" id="GO:0051301">
    <property type="term" value="P:cell division"/>
    <property type="evidence" value="ECO:0007669"/>
    <property type="project" value="UniProtKB-KW"/>
</dbReference>
<evidence type="ECO:0000256" key="11">
    <source>
        <dbReference type="ARBA" id="ARBA00023306"/>
    </source>
</evidence>
<keyword evidence="12 20" id="KW-0961">Cell wall biogenesis/degradation</keyword>
<evidence type="ECO:0000256" key="10">
    <source>
        <dbReference type="ARBA" id="ARBA00022984"/>
    </source>
</evidence>
<dbReference type="NCBIfam" id="NF001126">
    <property type="entry name" value="PRK00139.1-4"/>
    <property type="match status" value="1"/>
</dbReference>
<organism evidence="25 26">
    <name type="scientific">Halalkalibacillus sediminis</name>
    <dbReference type="NCBI Taxonomy" id="2018042"/>
    <lineage>
        <taxon>Bacteria</taxon>
        <taxon>Bacillati</taxon>
        <taxon>Bacillota</taxon>
        <taxon>Bacilli</taxon>
        <taxon>Bacillales</taxon>
        <taxon>Bacillaceae</taxon>
        <taxon>Halalkalibacillus</taxon>
    </lineage>
</organism>
<feature type="domain" description="Mur ligase C-terminal" evidence="23">
    <location>
        <begin position="334"/>
        <end position="459"/>
    </location>
</feature>
<keyword evidence="5 20" id="KW-0132">Cell division</keyword>
<evidence type="ECO:0000256" key="19">
    <source>
        <dbReference type="ARBA" id="ARBA00081560"/>
    </source>
</evidence>
<keyword evidence="26" id="KW-1185">Reference proteome</keyword>
<proteinExistence type="inferred from homology"/>
<comment type="PTM">
    <text evidence="20">Carboxylation is probably crucial for Mg(2+) binding and, consequently, for the gamma-phosphate positioning of ATP.</text>
</comment>
<evidence type="ECO:0000256" key="12">
    <source>
        <dbReference type="ARBA" id="ARBA00023316"/>
    </source>
</evidence>
<evidence type="ECO:0000313" key="25">
    <source>
        <dbReference type="EMBL" id="PKR78535.1"/>
    </source>
</evidence>
<evidence type="ECO:0000256" key="3">
    <source>
        <dbReference type="ARBA" id="ARBA00022490"/>
    </source>
</evidence>
<evidence type="ECO:0000313" key="26">
    <source>
        <dbReference type="Proteomes" id="UP000243524"/>
    </source>
</evidence>
<dbReference type="Gene3D" id="3.40.1190.10">
    <property type="entry name" value="Mur-like, catalytic domain"/>
    <property type="match status" value="1"/>
</dbReference>
<evidence type="ECO:0000259" key="23">
    <source>
        <dbReference type="Pfam" id="PF02875"/>
    </source>
</evidence>
<dbReference type="Pfam" id="PF08245">
    <property type="entry name" value="Mur_ligase_M"/>
    <property type="match status" value="1"/>
</dbReference>
<feature type="binding site" evidence="20">
    <location>
        <begin position="109"/>
        <end position="115"/>
    </location>
    <ligand>
        <name>ATP</name>
        <dbReference type="ChEBI" id="CHEBI:30616"/>
    </ligand>
</feature>
<dbReference type="Pfam" id="PF01225">
    <property type="entry name" value="Mur_ligase"/>
    <property type="match status" value="1"/>
</dbReference>
<evidence type="ECO:0000256" key="4">
    <source>
        <dbReference type="ARBA" id="ARBA00022598"/>
    </source>
</evidence>
<dbReference type="Pfam" id="PF02875">
    <property type="entry name" value="Mur_ligase_C"/>
    <property type="match status" value="1"/>
</dbReference>
<dbReference type="HAMAP" id="MF_00208">
    <property type="entry name" value="MurE"/>
    <property type="match status" value="1"/>
</dbReference>
<dbReference type="InterPro" id="IPR036615">
    <property type="entry name" value="Mur_ligase_C_dom_sf"/>
</dbReference>
<feature type="binding site" evidence="20">
    <location>
        <begin position="407"/>
        <end position="410"/>
    </location>
    <ligand>
        <name>meso-2,6-diaminopimelate</name>
        <dbReference type="ChEBI" id="CHEBI:57791"/>
    </ligand>
</feature>
<keyword evidence="11 20" id="KW-0131">Cell cycle</keyword>
<feature type="binding site" evidence="20">
    <location>
        <position position="178"/>
    </location>
    <ligand>
        <name>UDP-N-acetyl-alpha-D-muramoyl-L-alanyl-D-glutamate</name>
        <dbReference type="ChEBI" id="CHEBI:83900"/>
    </ligand>
</feature>
<feature type="domain" description="Mur ligase N-terminal catalytic" evidence="22">
    <location>
        <begin position="23"/>
        <end position="84"/>
    </location>
</feature>
<name>A0A2I0QW29_9BACI</name>
<feature type="binding site" evidence="20">
    <location>
        <begin position="151"/>
        <end position="152"/>
    </location>
    <ligand>
        <name>UDP-N-acetyl-alpha-D-muramoyl-L-alanyl-D-glutamate</name>
        <dbReference type="ChEBI" id="CHEBI:83900"/>
    </ligand>
</feature>
<keyword evidence="7 20" id="KW-0067">ATP-binding</keyword>
<feature type="domain" description="Mur ligase central" evidence="24">
    <location>
        <begin position="107"/>
        <end position="312"/>
    </location>
</feature>
<feature type="binding site" evidence="20">
    <location>
        <position position="186"/>
    </location>
    <ligand>
        <name>UDP-N-acetyl-alpha-D-muramoyl-L-alanyl-D-glutamate</name>
        <dbReference type="ChEBI" id="CHEBI:83900"/>
    </ligand>
</feature>
<protein>
    <recommendedName>
        <fullName evidence="16 20">UDP-N-acetylmuramoyl-L-alanyl-D-glutamate--2,6-diaminopimelate ligase</fullName>
        <ecNumber evidence="15 20">6.3.2.13</ecNumber>
    </recommendedName>
    <alternativeName>
        <fullName evidence="17 20">Meso-A2pm-adding enzyme</fullName>
    </alternativeName>
    <alternativeName>
        <fullName evidence="18 20">Meso-diaminopimelate-adding enzyme</fullName>
    </alternativeName>
    <alternativeName>
        <fullName evidence="19 20">UDP-MurNAc-L-Ala-D-Glu:meso-diaminopimelate ligase</fullName>
    </alternativeName>
    <alternativeName>
        <fullName evidence="20">UDP-MurNAc-tripeptide synthetase</fullName>
    </alternativeName>
    <alternativeName>
        <fullName evidence="20">UDP-N-acetylmuramyl-tripeptide synthetase</fullName>
    </alternativeName>
</protein>
<evidence type="ECO:0000256" key="16">
    <source>
        <dbReference type="ARBA" id="ARBA00072883"/>
    </source>
</evidence>
<comment type="caution">
    <text evidence="20">Lacks conserved residue(s) required for the propagation of feature annotation.</text>
</comment>